<evidence type="ECO:0000256" key="19">
    <source>
        <dbReference type="HAMAP-Rule" id="MF_00719"/>
    </source>
</evidence>
<name>A0ABW3J9C8_9HYPH</name>
<keyword evidence="21" id="KW-1185">Reference proteome</keyword>
<evidence type="ECO:0000256" key="15">
    <source>
        <dbReference type="ARBA" id="ARBA00032605"/>
    </source>
</evidence>
<evidence type="ECO:0000256" key="16">
    <source>
        <dbReference type="ARBA" id="ARBA00032853"/>
    </source>
</evidence>
<keyword evidence="10 19" id="KW-0812">Transmembrane</keyword>
<keyword evidence="7 19" id="KW-1003">Cell membrane</keyword>
<gene>
    <name evidence="19 20" type="primary">cobS</name>
    <name evidence="20" type="ORF">ACFQ2F_08020</name>
</gene>
<evidence type="ECO:0000313" key="21">
    <source>
        <dbReference type="Proteomes" id="UP001597102"/>
    </source>
</evidence>
<evidence type="ECO:0000256" key="18">
    <source>
        <dbReference type="ARBA" id="ARBA00049504"/>
    </source>
</evidence>
<feature type="transmembrane region" description="Helical" evidence="19">
    <location>
        <begin position="124"/>
        <end position="144"/>
    </location>
</feature>
<evidence type="ECO:0000256" key="2">
    <source>
        <dbReference type="ARBA" id="ARBA00004651"/>
    </source>
</evidence>
<comment type="cofactor">
    <cofactor evidence="1 19">
        <name>Mg(2+)</name>
        <dbReference type="ChEBI" id="CHEBI:18420"/>
    </cofactor>
</comment>
<feature type="transmembrane region" description="Helical" evidence="19">
    <location>
        <begin position="50"/>
        <end position="69"/>
    </location>
</feature>
<comment type="pathway">
    <text evidence="3 19">Cofactor biosynthesis; adenosylcobalamin biosynthesis; adenosylcobalamin from cob(II)yrinate a,c-diamide: step 7/7.</text>
</comment>
<comment type="function">
    <text evidence="14 19">Joins adenosylcobinamide-GDP and alpha-ribazole to generate adenosylcobalamin (Ado-cobalamin). Also synthesizes adenosylcobalamin 5'-phosphate from adenosylcobinamide-GDP and alpha-ribazole 5'-phosphate.</text>
</comment>
<dbReference type="Pfam" id="PF02654">
    <property type="entry name" value="CobS"/>
    <property type="match status" value="1"/>
</dbReference>
<evidence type="ECO:0000256" key="11">
    <source>
        <dbReference type="ARBA" id="ARBA00022842"/>
    </source>
</evidence>
<dbReference type="RefSeq" id="WP_379088308.1">
    <property type="nucleotide sequence ID" value="NZ_JBHTJO010000001.1"/>
</dbReference>
<evidence type="ECO:0000256" key="3">
    <source>
        <dbReference type="ARBA" id="ARBA00004663"/>
    </source>
</evidence>
<comment type="similarity">
    <text evidence="4 19">Belongs to the CobS family.</text>
</comment>
<evidence type="ECO:0000256" key="7">
    <source>
        <dbReference type="ARBA" id="ARBA00022475"/>
    </source>
</evidence>
<comment type="catalytic activity">
    <reaction evidence="17 19">
        <text>alpha-ribazole + adenosylcob(III)inamide-GDP = adenosylcob(III)alamin + GMP + H(+)</text>
        <dbReference type="Rhea" id="RHEA:16049"/>
        <dbReference type="ChEBI" id="CHEBI:10329"/>
        <dbReference type="ChEBI" id="CHEBI:15378"/>
        <dbReference type="ChEBI" id="CHEBI:18408"/>
        <dbReference type="ChEBI" id="CHEBI:58115"/>
        <dbReference type="ChEBI" id="CHEBI:60487"/>
        <dbReference type="EC" id="2.7.8.26"/>
    </reaction>
</comment>
<evidence type="ECO:0000256" key="4">
    <source>
        <dbReference type="ARBA" id="ARBA00010561"/>
    </source>
</evidence>
<evidence type="ECO:0000256" key="13">
    <source>
        <dbReference type="ARBA" id="ARBA00023136"/>
    </source>
</evidence>
<evidence type="ECO:0000256" key="17">
    <source>
        <dbReference type="ARBA" id="ARBA00048623"/>
    </source>
</evidence>
<dbReference type="InterPro" id="IPR003805">
    <property type="entry name" value="CobS"/>
</dbReference>
<keyword evidence="8 19" id="KW-0169">Cobalamin biosynthesis</keyword>
<keyword evidence="13 19" id="KW-0472">Membrane</keyword>
<dbReference type="PANTHER" id="PTHR34148:SF1">
    <property type="entry name" value="ADENOSYLCOBINAMIDE-GDP RIBAZOLETRANSFERASE"/>
    <property type="match status" value="1"/>
</dbReference>
<dbReference type="NCBIfam" id="TIGR00317">
    <property type="entry name" value="cobS"/>
    <property type="match status" value="1"/>
</dbReference>
<evidence type="ECO:0000313" key="20">
    <source>
        <dbReference type="EMBL" id="MFD0987045.1"/>
    </source>
</evidence>
<keyword evidence="12 19" id="KW-1133">Transmembrane helix</keyword>
<dbReference type="PANTHER" id="PTHR34148">
    <property type="entry name" value="ADENOSYLCOBINAMIDE-GDP RIBAZOLETRANSFERASE"/>
    <property type="match status" value="1"/>
</dbReference>
<evidence type="ECO:0000256" key="14">
    <source>
        <dbReference type="ARBA" id="ARBA00025228"/>
    </source>
</evidence>
<evidence type="ECO:0000256" key="8">
    <source>
        <dbReference type="ARBA" id="ARBA00022573"/>
    </source>
</evidence>
<feature type="transmembrane region" description="Helical" evidence="19">
    <location>
        <begin position="192"/>
        <end position="218"/>
    </location>
</feature>
<evidence type="ECO:0000256" key="6">
    <source>
        <dbReference type="ARBA" id="ARBA00015850"/>
    </source>
</evidence>
<dbReference type="Proteomes" id="UP001597102">
    <property type="component" value="Unassembled WGS sequence"/>
</dbReference>
<keyword evidence="11 19" id="KW-0460">Magnesium</keyword>
<accession>A0ABW3J9C8</accession>
<comment type="catalytic activity">
    <reaction evidence="18 19">
        <text>alpha-ribazole 5'-phosphate + adenosylcob(III)inamide-GDP = adenosylcob(III)alamin 5'-phosphate + GMP + H(+)</text>
        <dbReference type="Rhea" id="RHEA:23560"/>
        <dbReference type="ChEBI" id="CHEBI:15378"/>
        <dbReference type="ChEBI" id="CHEBI:57918"/>
        <dbReference type="ChEBI" id="CHEBI:58115"/>
        <dbReference type="ChEBI" id="CHEBI:60487"/>
        <dbReference type="ChEBI" id="CHEBI:60493"/>
        <dbReference type="EC" id="2.7.8.26"/>
    </reaction>
</comment>
<evidence type="ECO:0000256" key="1">
    <source>
        <dbReference type="ARBA" id="ARBA00001946"/>
    </source>
</evidence>
<dbReference type="HAMAP" id="MF_00719">
    <property type="entry name" value="CobS"/>
    <property type="match status" value="1"/>
</dbReference>
<evidence type="ECO:0000256" key="9">
    <source>
        <dbReference type="ARBA" id="ARBA00022679"/>
    </source>
</evidence>
<feature type="transmembrane region" description="Helical" evidence="19">
    <location>
        <begin position="76"/>
        <end position="95"/>
    </location>
</feature>
<reference evidence="21" key="1">
    <citation type="journal article" date="2019" name="Int. J. Syst. Evol. Microbiol.">
        <title>The Global Catalogue of Microorganisms (GCM) 10K type strain sequencing project: providing services to taxonomists for standard genome sequencing and annotation.</title>
        <authorList>
            <consortium name="The Broad Institute Genomics Platform"/>
            <consortium name="The Broad Institute Genome Sequencing Center for Infectious Disease"/>
            <person name="Wu L."/>
            <person name="Ma J."/>
        </authorList>
    </citation>
    <scope>NUCLEOTIDE SEQUENCE [LARGE SCALE GENOMIC DNA]</scope>
    <source>
        <strain evidence="21">CCUG 61697</strain>
    </source>
</reference>
<sequence length="258" mass="28092">MVDWPEGQDEWRAAAEEQWRIFRHACQFLTRIPVPVIEDFRPEEFSRSTIWFPAVGLIVGLLLALSVWLGGQLSPWIGALFGLVFWVGITGALHLDGMGDVADAMGAAHRSPQRFLEVLRDPHIGAFGVIAIVLQLMAKLVLLAALTGPEFLPALILVPAWARWGPLIWSLMVPPLASGTGERFSWSIDWQVAGIAGIILGIFSLWLAPSLLLAFLIVPAISIYWQVRLGGVTGDCLGTSVEVTESLLLLVLVVAVAT</sequence>
<organism evidence="20 21">
    <name type="scientific">Methyloligella solikamskensis</name>
    <dbReference type="NCBI Taxonomy" id="1177756"/>
    <lineage>
        <taxon>Bacteria</taxon>
        <taxon>Pseudomonadati</taxon>
        <taxon>Pseudomonadota</taxon>
        <taxon>Alphaproteobacteria</taxon>
        <taxon>Hyphomicrobiales</taxon>
        <taxon>Hyphomicrobiaceae</taxon>
        <taxon>Methyloligella</taxon>
    </lineage>
</organism>
<dbReference type="EC" id="2.7.8.26" evidence="5 19"/>
<evidence type="ECO:0000256" key="5">
    <source>
        <dbReference type="ARBA" id="ARBA00013200"/>
    </source>
</evidence>
<comment type="subcellular location">
    <subcellularLocation>
        <location evidence="2 19">Cell membrane</location>
        <topology evidence="2 19">Multi-pass membrane protein</topology>
    </subcellularLocation>
</comment>
<protein>
    <recommendedName>
        <fullName evidence="6 19">Adenosylcobinamide-GDP ribazoletransferase</fullName>
        <ecNumber evidence="5 19">2.7.8.26</ecNumber>
    </recommendedName>
    <alternativeName>
        <fullName evidence="16 19">Cobalamin synthase</fullName>
    </alternativeName>
    <alternativeName>
        <fullName evidence="15 19">Cobalamin-5'-phosphate synthase</fullName>
    </alternativeName>
</protein>
<keyword evidence="9 19" id="KW-0808">Transferase</keyword>
<comment type="caution">
    <text evidence="20">The sequence shown here is derived from an EMBL/GenBank/DDBJ whole genome shotgun (WGS) entry which is preliminary data.</text>
</comment>
<dbReference type="GO" id="GO:0051073">
    <property type="term" value="F:adenosylcobinamide-GDP ribazoletransferase activity"/>
    <property type="evidence" value="ECO:0007669"/>
    <property type="project" value="UniProtKB-EC"/>
</dbReference>
<evidence type="ECO:0000256" key="10">
    <source>
        <dbReference type="ARBA" id="ARBA00022692"/>
    </source>
</evidence>
<proteinExistence type="inferred from homology"/>
<evidence type="ECO:0000256" key="12">
    <source>
        <dbReference type="ARBA" id="ARBA00022989"/>
    </source>
</evidence>
<dbReference type="EMBL" id="JBHTJO010000001">
    <property type="protein sequence ID" value="MFD0987045.1"/>
    <property type="molecule type" value="Genomic_DNA"/>
</dbReference>
<feature type="transmembrane region" description="Helical" evidence="19">
    <location>
        <begin position="151"/>
        <end position="172"/>
    </location>
</feature>